<dbReference type="InterPro" id="IPR028098">
    <property type="entry name" value="Glyco_trans_4-like_N"/>
</dbReference>
<dbReference type="Gene3D" id="3.40.50.2000">
    <property type="entry name" value="Glycogen Phosphorylase B"/>
    <property type="match status" value="2"/>
</dbReference>
<feature type="domain" description="Glycosyltransferase subfamily 4-like N-terminal" evidence="1">
    <location>
        <begin position="19"/>
        <end position="189"/>
    </location>
</feature>
<gene>
    <name evidence="2" type="ORF">FHD67_11145</name>
</gene>
<dbReference type="PANTHER" id="PTHR45947">
    <property type="entry name" value="SULFOQUINOVOSYL TRANSFERASE SQD2"/>
    <property type="match status" value="1"/>
</dbReference>
<dbReference type="RefSeq" id="WP_139598740.1">
    <property type="nucleotide sequence ID" value="NZ_VDDC01000017.1"/>
</dbReference>
<dbReference type="Pfam" id="PF13439">
    <property type="entry name" value="Glyco_transf_4"/>
    <property type="match status" value="1"/>
</dbReference>
<evidence type="ECO:0000259" key="1">
    <source>
        <dbReference type="Pfam" id="PF13439"/>
    </source>
</evidence>
<keyword evidence="2" id="KW-0808">Transferase</keyword>
<accession>A0A5C4R5Q7</accession>
<dbReference type="AlphaFoldDB" id="A0A5C4R5Q7"/>
<dbReference type="PANTHER" id="PTHR45947:SF3">
    <property type="entry name" value="SULFOQUINOVOSYL TRANSFERASE SQD2"/>
    <property type="match status" value="1"/>
</dbReference>
<comment type="caution">
    <text evidence="2">The sequence shown here is derived from an EMBL/GenBank/DDBJ whole genome shotgun (WGS) entry which is preliminary data.</text>
</comment>
<keyword evidence="3" id="KW-1185">Reference proteome</keyword>
<proteinExistence type="predicted"/>
<dbReference type="SUPFAM" id="SSF53756">
    <property type="entry name" value="UDP-Glycosyltransferase/glycogen phosphorylase"/>
    <property type="match status" value="1"/>
</dbReference>
<dbReference type="CDD" id="cd03801">
    <property type="entry name" value="GT4_PimA-like"/>
    <property type="match status" value="1"/>
</dbReference>
<dbReference type="Pfam" id="PF13692">
    <property type="entry name" value="Glyco_trans_1_4"/>
    <property type="match status" value="1"/>
</dbReference>
<dbReference type="Proteomes" id="UP000304880">
    <property type="component" value="Unassembled WGS sequence"/>
</dbReference>
<evidence type="ECO:0000313" key="3">
    <source>
        <dbReference type="Proteomes" id="UP000304880"/>
    </source>
</evidence>
<protein>
    <submittedName>
        <fullName evidence="2">Glycosyltransferase family 4 protein</fullName>
    </submittedName>
</protein>
<evidence type="ECO:0000313" key="2">
    <source>
        <dbReference type="EMBL" id="TNH39262.1"/>
    </source>
</evidence>
<organism evidence="2 3">
    <name type="scientific">Paracoccus haeundaensis</name>
    <dbReference type="NCBI Taxonomy" id="225362"/>
    <lineage>
        <taxon>Bacteria</taxon>
        <taxon>Pseudomonadati</taxon>
        <taxon>Pseudomonadota</taxon>
        <taxon>Alphaproteobacteria</taxon>
        <taxon>Rhodobacterales</taxon>
        <taxon>Paracoccaceae</taxon>
        <taxon>Paracoccus</taxon>
    </lineage>
</organism>
<reference evidence="2 3" key="1">
    <citation type="submission" date="2019-06" db="EMBL/GenBank/DDBJ databases">
        <authorList>
            <person name="Li J."/>
        </authorList>
    </citation>
    <scope>NUCLEOTIDE SEQUENCE [LARGE SCALE GENOMIC DNA]</scope>
    <source>
        <strain evidence="2 3">CGMCC 1.8012</strain>
    </source>
</reference>
<dbReference type="GO" id="GO:0016757">
    <property type="term" value="F:glycosyltransferase activity"/>
    <property type="evidence" value="ECO:0007669"/>
    <property type="project" value="UniProtKB-ARBA"/>
</dbReference>
<sequence>MHVAYVTTDPGIPPFGTKGASIHVQSVLRVLLAMGHRVTLFSPCLAVAPAAEFATVALHPLPGAPRGDDAEARAAWALALNETVAAALTQAGPFDLVYERHALFAHGAMEWASRGGVPSALELNAPLIAEQTRYRHMVRQSDAQASARRAFGAARLVAAVSAAAADYARDLGALPDRVAVIPNGVDAARFDGSPAPDGPFTVGFVGTLKPWHDTATLVEAFALLRRGPVPDARLLIVGDGPQRAAILDRLDQLSLSDAAHLTGAVQPDQIPGWLARMHVATAPYRADQPFYFSPLKLYEYMAAGLPVVASDVGDLAQVLDRGRLGATVVPDDPDALTAALADLARDPAAATAMGARARAEVLAHHGWDRIVSRIIARAGAAGQEAA</sequence>
<name>A0A5C4R5Q7_9RHOB</name>
<dbReference type="InterPro" id="IPR050194">
    <property type="entry name" value="Glycosyltransferase_grp1"/>
</dbReference>
<dbReference type="EMBL" id="VDDC01000017">
    <property type="protein sequence ID" value="TNH39262.1"/>
    <property type="molecule type" value="Genomic_DNA"/>
</dbReference>